<dbReference type="InterPro" id="IPR017981">
    <property type="entry name" value="GPCR_2-like_7TM"/>
</dbReference>
<name>A0ABP1R2G1_9HEXA</name>
<evidence type="ECO:0000256" key="4">
    <source>
        <dbReference type="ARBA" id="ARBA00023136"/>
    </source>
</evidence>
<feature type="signal peptide" evidence="6">
    <location>
        <begin position="1"/>
        <end position="23"/>
    </location>
</feature>
<evidence type="ECO:0000256" key="2">
    <source>
        <dbReference type="ARBA" id="ARBA00022692"/>
    </source>
</evidence>
<keyword evidence="3 5" id="KW-1133">Transmembrane helix</keyword>
<organism evidence="8 9">
    <name type="scientific">Orchesella dallaii</name>
    <dbReference type="NCBI Taxonomy" id="48710"/>
    <lineage>
        <taxon>Eukaryota</taxon>
        <taxon>Metazoa</taxon>
        <taxon>Ecdysozoa</taxon>
        <taxon>Arthropoda</taxon>
        <taxon>Hexapoda</taxon>
        <taxon>Collembola</taxon>
        <taxon>Entomobryomorpha</taxon>
        <taxon>Entomobryoidea</taxon>
        <taxon>Orchesellidae</taxon>
        <taxon>Orchesellinae</taxon>
        <taxon>Orchesella</taxon>
    </lineage>
</organism>
<feature type="transmembrane region" description="Helical" evidence="5">
    <location>
        <begin position="310"/>
        <end position="329"/>
    </location>
</feature>
<evidence type="ECO:0000256" key="6">
    <source>
        <dbReference type="SAM" id="SignalP"/>
    </source>
</evidence>
<keyword evidence="4 5" id="KW-0472">Membrane</keyword>
<feature type="domain" description="G-protein coupled receptors family 2 profile 2" evidence="7">
    <location>
        <begin position="273"/>
        <end position="545"/>
    </location>
</feature>
<evidence type="ECO:0000313" key="9">
    <source>
        <dbReference type="Proteomes" id="UP001642540"/>
    </source>
</evidence>
<comment type="subcellular location">
    <subcellularLocation>
        <location evidence="1">Membrane</location>
        <topology evidence="1">Multi-pass membrane protein</topology>
    </subcellularLocation>
</comment>
<keyword evidence="2 5" id="KW-0812">Transmembrane</keyword>
<keyword evidence="9" id="KW-1185">Reference proteome</keyword>
<dbReference type="InterPro" id="IPR051384">
    <property type="entry name" value="Mth_GPCR"/>
</dbReference>
<dbReference type="EMBL" id="CAXLJM020000049">
    <property type="protein sequence ID" value="CAL8112786.1"/>
    <property type="molecule type" value="Genomic_DNA"/>
</dbReference>
<feature type="transmembrane region" description="Helical" evidence="5">
    <location>
        <begin position="400"/>
        <end position="418"/>
    </location>
</feature>
<feature type="transmembrane region" description="Helical" evidence="5">
    <location>
        <begin position="341"/>
        <end position="360"/>
    </location>
</feature>
<protein>
    <recommendedName>
        <fullName evidence="7">G-protein coupled receptors family 2 profile 2 domain-containing protein</fullName>
    </recommendedName>
</protein>
<evidence type="ECO:0000256" key="3">
    <source>
        <dbReference type="ARBA" id="ARBA00022989"/>
    </source>
</evidence>
<feature type="transmembrane region" description="Helical" evidence="5">
    <location>
        <begin position="446"/>
        <end position="464"/>
    </location>
</feature>
<accession>A0ABP1R2G1</accession>
<feature type="transmembrane region" description="Helical" evidence="5">
    <location>
        <begin position="490"/>
        <end position="512"/>
    </location>
</feature>
<comment type="caution">
    <text evidence="8">The sequence shown here is derived from an EMBL/GenBank/DDBJ whole genome shotgun (WGS) entry which is preliminary data.</text>
</comment>
<feature type="chain" id="PRO_5045903824" description="G-protein coupled receptors family 2 profile 2 domain-containing protein" evidence="6">
    <location>
        <begin position="24"/>
        <end position="587"/>
    </location>
</feature>
<keyword evidence="6" id="KW-0732">Signal</keyword>
<feature type="transmembrane region" description="Helical" evidence="5">
    <location>
        <begin position="278"/>
        <end position="298"/>
    </location>
</feature>
<gene>
    <name evidence="8" type="ORF">ODALV1_LOCUS15782</name>
</gene>
<evidence type="ECO:0000256" key="1">
    <source>
        <dbReference type="ARBA" id="ARBA00004141"/>
    </source>
</evidence>
<evidence type="ECO:0000256" key="5">
    <source>
        <dbReference type="SAM" id="Phobius"/>
    </source>
</evidence>
<feature type="transmembrane region" description="Helical" evidence="5">
    <location>
        <begin position="518"/>
        <end position="541"/>
    </location>
</feature>
<dbReference type="PANTHER" id="PTHR47154:SF2">
    <property type="entry name" value="G-PROTEIN COUPLED RECEPTOR MTH-RELATED"/>
    <property type="match status" value="1"/>
</dbReference>
<proteinExistence type="predicted"/>
<evidence type="ECO:0000313" key="8">
    <source>
        <dbReference type="EMBL" id="CAL8112786.1"/>
    </source>
</evidence>
<dbReference type="Proteomes" id="UP001642540">
    <property type="component" value="Unassembled WGS sequence"/>
</dbReference>
<reference evidence="8 9" key="1">
    <citation type="submission" date="2024-08" db="EMBL/GenBank/DDBJ databases">
        <authorList>
            <person name="Cucini C."/>
            <person name="Frati F."/>
        </authorList>
    </citation>
    <scope>NUCLEOTIDE SEQUENCE [LARGE SCALE GENOMIC DNA]</scope>
</reference>
<dbReference type="Gene3D" id="1.20.1070.10">
    <property type="entry name" value="Rhodopsin 7-helix transmembrane proteins"/>
    <property type="match status" value="1"/>
</dbReference>
<dbReference type="PANTHER" id="PTHR47154">
    <property type="entry name" value="G-PROTEIN COUPLED RECEPTOR MTH-RELATED"/>
    <property type="match status" value="1"/>
</dbReference>
<dbReference type="PROSITE" id="PS50261">
    <property type="entry name" value="G_PROTEIN_RECEP_F2_4"/>
    <property type="match status" value="1"/>
</dbReference>
<dbReference type="Pfam" id="PF00002">
    <property type="entry name" value="7tm_2"/>
    <property type="match status" value="1"/>
</dbReference>
<dbReference type="InterPro" id="IPR000832">
    <property type="entry name" value="GPCR_2_secretin-like"/>
</dbReference>
<evidence type="ECO:0000259" key="7">
    <source>
        <dbReference type="PROSITE" id="PS50261"/>
    </source>
</evidence>
<sequence>MVYPAELLGVVVLTVLGISGSAGLPHDDEAVTVKTCCEQPLTEKNVTWCDGMYSLSENVHFSYGDLKCPGETLFNGSVHLGSVVEGDTRSGFYPQYFLKYDERFYSTEDYCFSSMSEDRIDVKICKPDCPRSKLCLPKCCNLWDDVSYQNDTHFCMPSLEDWVWKPEIYEDDGYFYRRKDAELKRIHFFVQDPSRTPNCTVVRLINYQQFDFKILNSGEIVWTSPDVLDWYRVPEGRVCVDREFEEDNGKGNTILIGCLEDFIPTITENLTLIDTINFILTQISLGFLALTLIIYLMLSRQHSVHGWTHFSYFTALWSNLLLASVIYWHTPSLNLEIAKEGPRQTLGALCFMASVLSSFFHNATNTTRIALSVDIFRMFHSIFKQEEDRVTRADLSKFQWAAWSISFVMIFIGLALTYTQGTLGGPRYGYTNCEAKYWIGDELLEGFSHLLTVMLFLVTLLRICRAQIQGTYKEMERSATKRVYKKAKNIFFKLLLVMAITWLSLVLNHVLVKSADPIVKWFYTLAEFIISLQGFVIFLMFGVNRRNLDLLGENYTILRRLSSIIPITADIPGPPADIQLKSASLSK</sequence>